<feature type="domain" description="Aminoglycoside phosphotransferase" evidence="2">
    <location>
        <begin position="33"/>
        <end position="231"/>
    </location>
</feature>
<dbReference type="SUPFAM" id="SSF56112">
    <property type="entry name" value="Protein kinase-like (PK-like)"/>
    <property type="match status" value="1"/>
</dbReference>
<feature type="compositionally biased region" description="Polar residues" evidence="1">
    <location>
        <begin position="362"/>
        <end position="380"/>
    </location>
</feature>
<evidence type="ECO:0000259" key="2">
    <source>
        <dbReference type="Pfam" id="PF01636"/>
    </source>
</evidence>
<feature type="compositionally biased region" description="Polar residues" evidence="1">
    <location>
        <begin position="321"/>
        <end position="337"/>
    </location>
</feature>
<dbReference type="Proteomes" id="UP000265419">
    <property type="component" value="Unassembled WGS sequence"/>
</dbReference>
<dbReference type="InterPro" id="IPR011009">
    <property type="entry name" value="Kinase-like_dom_sf"/>
</dbReference>
<sequence>MPPLSTEAALALATAALAHFDVALDATLTFIKQRENVVFRVRDGAGDYALRIHRHGHRTPEQLTSELDFMASLAARGLAVPKPVPARSGAPFVVEADADGNAHQVDLQRWVDGAAGLGEAPEAWTGGDNPEPAHFEALGELAAAAHAASRAQGRLPGFSRPAWDVEGLLGEGALCGDPRRLAADAEQCAAIEAGTEILRRRLTALGTGPSTYGVIHADFTPENVLLSPRGSRSSTSTTSAKASGSSTWRPSSSGTRINRAPSSTARPCCAATSARSRSTRCTSMPWTRSSWRAGSPTSAGRPTAREVRRAPSSRPRCCPSWQLSAPSSPRATRSCSSVVAPRSAPTPRSSTARRGTLCTARASGSLTRSGAPTSTPTTTCRRWATRTHASPPPWRNRSPRTTSTRATCTRAW</sequence>
<dbReference type="AlphaFoldDB" id="A0A399JK66"/>
<keyword evidence="4" id="KW-1185">Reference proteome</keyword>
<evidence type="ECO:0000256" key="1">
    <source>
        <dbReference type="SAM" id="MobiDB-lite"/>
    </source>
</evidence>
<protein>
    <recommendedName>
        <fullName evidence="2">Aminoglycoside phosphotransferase domain-containing protein</fullName>
    </recommendedName>
</protein>
<dbReference type="EMBL" id="QQXK01000007">
    <property type="protein sequence ID" value="RII42886.1"/>
    <property type="molecule type" value="Genomic_DNA"/>
</dbReference>
<feature type="compositionally biased region" description="Polar residues" evidence="1">
    <location>
        <begin position="284"/>
        <end position="300"/>
    </location>
</feature>
<dbReference type="InterPro" id="IPR002575">
    <property type="entry name" value="Aminoglycoside_PTrfase"/>
</dbReference>
<accession>A0A399JK66</accession>
<feature type="compositionally biased region" description="Low complexity" evidence="1">
    <location>
        <begin position="310"/>
        <end position="320"/>
    </location>
</feature>
<dbReference type="Pfam" id="PF01636">
    <property type="entry name" value="APH"/>
    <property type="match status" value="1"/>
</dbReference>
<organism evidence="3 4">
    <name type="scientific">Galactobacter valiniphilus</name>
    <dbReference type="NCBI Taxonomy" id="2676122"/>
    <lineage>
        <taxon>Bacteria</taxon>
        <taxon>Bacillati</taxon>
        <taxon>Actinomycetota</taxon>
        <taxon>Actinomycetes</taxon>
        <taxon>Micrococcales</taxon>
        <taxon>Micrococcaceae</taxon>
        <taxon>Galactobacter</taxon>
    </lineage>
</organism>
<dbReference type="Gene3D" id="3.30.200.20">
    <property type="entry name" value="Phosphorylase Kinase, domain 1"/>
    <property type="match status" value="1"/>
</dbReference>
<gene>
    <name evidence="3" type="ORF">DWB68_04910</name>
</gene>
<proteinExistence type="predicted"/>
<comment type="caution">
    <text evidence="3">The sequence shown here is derived from an EMBL/GenBank/DDBJ whole genome shotgun (WGS) entry which is preliminary data.</text>
</comment>
<reference evidence="3 4" key="1">
    <citation type="submission" date="2018-07" db="EMBL/GenBank/DDBJ databases">
        <title>Arthrobacter sp. nov., isolated from raw cow's milk with high bacterial count.</title>
        <authorList>
            <person name="Hahne J."/>
            <person name="Isele D."/>
            <person name="Lipski A."/>
        </authorList>
    </citation>
    <scope>NUCLEOTIDE SEQUENCE [LARGE SCALE GENOMIC DNA]</scope>
    <source>
        <strain evidence="3 4">JZ R-35</strain>
    </source>
</reference>
<name>A0A399JK66_9MICC</name>
<feature type="compositionally biased region" description="Low complexity" evidence="1">
    <location>
        <begin position="227"/>
        <end position="283"/>
    </location>
</feature>
<feature type="compositionally biased region" description="Low complexity" evidence="1">
    <location>
        <begin position="395"/>
        <end position="412"/>
    </location>
</feature>
<evidence type="ECO:0000313" key="4">
    <source>
        <dbReference type="Proteomes" id="UP000265419"/>
    </source>
</evidence>
<feature type="region of interest" description="Disordered" evidence="1">
    <location>
        <begin position="224"/>
        <end position="412"/>
    </location>
</feature>
<evidence type="ECO:0000313" key="3">
    <source>
        <dbReference type="EMBL" id="RII42886.1"/>
    </source>
</evidence>